<dbReference type="GO" id="GO:0000747">
    <property type="term" value="P:conjugation with cellular fusion"/>
    <property type="evidence" value="ECO:0007669"/>
    <property type="project" value="UniProtKB-ARBA"/>
</dbReference>
<evidence type="ECO:0000256" key="4">
    <source>
        <dbReference type="ARBA" id="ARBA00022525"/>
    </source>
</evidence>
<evidence type="ECO:0000256" key="7">
    <source>
        <dbReference type="ARBA" id="ARBA00022801"/>
    </source>
</evidence>
<evidence type="ECO:0000256" key="1">
    <source>
        <dbReference type="ARBA" id="ARBA00004191"/>
    </source>
</evidence>
<evidence type="ECO:0000256" key="2">
    <source>
        <dbReference type="ARBA" id="ARBA00008773"/>
    </source>
</evidence>
<dbReference type="Proteomes" id="UP001360560">
    <property type="component" value="Unassembled WGS sequence"/>
</dbReference>
<evidence type="ECO:0000256" key="8">
    <source>
        <dbReference type="ARBA" id="ARBA00023180"/>
    </source>
</evidence>
<evidence type="ECO:0000313" key="15">
    <source>
        <dbReference type="Proteomes" id="UP001360560"/>
    </source>
</evidence>
<protein>
    <submittedName>
        <fullName evidence="14">Family 17 glucosidase</fullName>
    </submittedName>
</protein>
<keyword evidence="15" id="KW-1185">Reference proteome</keyword>
<dbReference type="InterPro" id="IPR000490">
    <property type="entry name" value="Glyco_hydro_17"/>
</dbReference>
<name>A0AAV5QT98_9ASCO</name>
<dbReference type="PANTHER" id="PTHR16631:SF14">
    <property type="entry name" value="FAMILY 17 GLUCOSIDASE SCW10-RELATED"/>
    <property type="match status" value="1"/>
</dbReference>
<dbReference type="GO" id="GO:0042973">
    <property type="term" value="F:glucan endo-1,3-beta-D-glucosidase activity"/>
    <property type="evidence" value="ECO:0007669"/>
    <property type="project" value="TreeGrafter"/>
</dbReference>
<dbReference type="PANTHER" id="PTHR16631">
    <property type="entry name" value="GLUCAN 1,3-BETA-GLUCOSIDASE"/>
    <property type="match status" value="1"/>
</dbReference>
<sequence length="292" mass="30915">MLFNKAILLSALSALASAMPSAHHQHKRSDSSSSLAKGIAYTPYTAAGECKTTSEVAEDLKTIADYDIIRLYGTDCNQVSNVLAGKADSQKLFLEVYDPSSIAAEVSVMKSAIESSGSWDDVHTVSIGNELVNSGLATVSQIAEYVATGKTALTAAGYTGPVVSVDTFIAVINNPGLCAHSDYIAVNAHAYFDGGYTAEDAGVWLLNQIQRVWEACEAETGETKDVFISESGWPSAGDTNSKAVPSVANQKAAISSIVENCGNDTIVFSAFNDLWKADGSYNVEKHWGIYSS</sequence>
<dbReference type="InterPro" id="IPR050732">
    <property type="entry name" value="Beta-glucan_modifiers"/>
</dbReference>
<comment type="function">
    <text evidence="11">Glucanases possibly play a role in cell expansion during growth, in cell-cell fusion during mating, and in spore release during sporulation.</text>
</comment>
<keyword evidence="7" id="KW-0378">Hydrolase</keyword>
<keyword evidence="5" id="KW-0165">Cleavage on pair of basic residues</keyword>
<keyword evidence="8" id="KW-0325">Glycoprotein</keyword>
<evidence type="ECO:0000313" key="14">
    <source>
        <dbReference type="EMBL" id="GMM38063.1"/>
    </source>
</evidence>
<dbReference type="GO" id="GO:0005975">
    <property type="term" value="P:carbohydrate metabolic process"/>
    <property type="evidence" value="ECO:0007669"/>
    <property type="project" value="InterPro"/>
</dbReference>
<keyword evidence="10" id="KW-0961">Cell wall biogenesis/degradation</keyword>
<dbReference type="Pfam" id="PF00332">
    <property type="entry name" value="Glyco_hydro_17"/>
    <property type="match status" value="1"/>
</dbReference>
<keyword evidence="6 13" id="KW-0732">Signal</keyword>
<dbReference type="FunFam" id="3.20.20.80:FF:000111">
    <property type="entry name" value="Soluble cell wall protein"/>
    <property type="match status" value="1"/>
</dbReference>
<evidence type="ECO:0000256" key="13">
    <source>
        <dbReference type="SAM" id="SignalP"/>
    </source>
</evidence>
<dbReference type="GO" id="GO:0005576">
    <property type="term" value="C:extracellular region"/>
    <property type="evidence" value="ECO:0007669"/>
    <property type="project" value="TreeGrafter"/>
</dbReference>
<dbReference type="GO" id="GO:0009986">
    <property type="term" value="C:cell surface"/>
    <property type="evidence" value="ECO:0007669"/>
    <property type="project" value="TreeGrafter"/>
</dbReference>
<evidence type="ECO:0000256" key="12">
    <source>
        <dbReference type="RuleBase" id="RU004335"/>
    </source>
</evidence>
<keyword evidence="3" id="KW-0134">Cell wall</keyword>
<organism evidence="14 15">
    <name type="scientific">Saccharomycopsis crataegensis</name>
    <dbReference type="NCBI Taxonomy" id="43959"/>
    <lineage>
        <taxon>Eukaryota</taxon>
        <taxon>Fungi</taxon>
        <taxon>Dikarya</taxon>
        <taxon>Ascomycota</taxon>
        <taxon>Saccharomycotina</taxon>
        <taxon>Saccharomycetes</taxon>
        <taxon>Saccharomycopsidaceae</taxon>
        <taxon>Saccharomycopsis</taxon>
    </lineage>
</organism>
<dbReference type="Gene3D" id="3.20.20.80">
    <property type="entry name" value="Glycosidases"/>
    <property type="match status" value="1"/>
</dbReference>
<reference evidence="14 15" key="1">
    <citation type="journal article" date="2023" name="Elife">
        <title>Identification of key yeast species and microbe-microbe interactions impacting larval growth of Drosophila in the wild.</title>
        <authorList>
            <person name="Mure A."/>
            <person name="Sugiura Y."/>
            <person name="Maeda R."/>
            <person name="Honda K."/>
            <person name="Sakurai N."/>
            <person name="Takahashi Y."/>
            <person name="Watada M."/>
            <person name="Katoh T."/>
            <person name="Gotoh A."/>
            <person name="Gotoh Y."/>
            <person name="Taniguchi I."/>
            <person name="Nakamura K."/>
            <person name="Hayashi T."/>
            <person name="Katayama T."/>
            <person name="Uemura T."/>
            <person name="Hattori Y."/>
        </authorList>
    </citation>
    <scope>NUCLEOTIDE SEQUENCE [LARGE SCALE GENOMIC DNA]</scope>
    <source>
        <strain evidence="14 15">SC-9</strain>
    </source>
</reference>
<dbReference type="GO" id="GO:0071555">
    <property type="term" value="P:cell wall organization"/>
    <property type="evidence" value="ECO:0007669"/>
    <property type="project" value="UniProtKB-KW"/>
</dbReference>
<feature type="chain" id="PRO_5043966492" evidence="13">
    <location>
        <begin position="19"/>
        <end position="292"/>
    </location>
</feature>
<dbReference type="GO" id="GO:0009277">
    <property type="term" value="C:fungal-type cell wall"/>
    <property type="evidence" value="ECO:0007669"/>
    <property type="project" value="UniProtKB-ARBA"/>
</dbReference>
<keyword evidence="9" id="KW-0326">Glycosidase</keyword>
<feature type="signal peptide" evidence="13">
    <location>
        <begin position="1"/>
        <end position="18"/>
    </location>
</feature>
<comment type="caution">
    <text evidence="14">The sequence shown here is derived from an EMBL/GenBank/DDBJ whole genome shotgun (WGS) entry which is preliminary data.</text>
</comment>
<gene>
    <name evidence="14" type="ORF">DASC09_053880</name>
</gene>
<evidence type="ECO:0000256" key="11">
    <source>
        <dbReference type="ARBA" id="ARBA00056660"/>
    </source>
</evidence>
<keyword evidence="4" id="KW-0964">Secreted</keyword>
<comment type="similarity">
    <text evidence="2 12">Belongs to the glycosyl hydrolase 17 family.</text>
</comment>
<dbReference type="EMBL" id="BTFZ01000013">
    <property type="protein sequence ID" value="GMM38063.1"/>
    <property type="molecule type" value="Genomic_DNA"/>
</dbReference>
<dbReference type="InterPro" id="IPR017853">
    <property type="entry name" value="GH"/>
</dbReference>
<dbReference type="GeneID" id="90076038"/>
<evidence type="ECO:0000256" key="9">
    <source>
        <dbReference type="ARBA" id="ARBA00023295"/>
    </source>
</evidence>
<dbReference type="RefSeq" id="XP_064855059.1">
    <property type="nucleotide sequence ID" value="XM_064998987.1"/>
</dbReference>
<evidence type="ECO:0000256" key="5">
    <source>
        <dbReference type="ARBA" id="ARBA00022685"/>
    </source>
</evidence>
<evidence type="ECO:0000256" key="10">
    <source>
        <dbReference type="ARBA" id="ARBA00023316"/>
    </source>
</evidence>
<evidence type="ECO:0000256" key="3">
    <source>
        <dbReference type="ARBA" id="ARBA00022512"/>
    </source>
</evidence>
<dbReference type="SUPFAM" id="SSF51445">
    <property type="entry name" value="(Trans)glycosidases"/>
    <property type="match status" value="1"/>
</dbReference>
<dbReference type="AlphaFoldDB" id="A0AAV5QT98"/>
<proteinExistence type="inferred from homology"/>
<comment type="subcellular location">
    <subcellularLocation>
        <location evidence="1">Secreted</location>
        <location evidence="1">Cell wall</location>
    </subcellularLocation>
</comment>
<accession>A0AAV5QT98</accession>
<evidence type="ECO:0000256" key="6">
    <source>
        <dbReference type="ARBA" id="ARBA00022729"/>
    </source>
</evidence>